<proteinExistence type="inferred from homology"/>
<comment type="function">
    <text evidence="3">DNA polymerase III is a complex, multichain enzyme responsible for most of the replicative synthesis in bacteria. This DNA polymerase also exhibits 3' to 5' exonuclease activity.</text>
</comment>
<dbReference type="AlphaFoldDB" id="A0A1G1UYL1"/>
<keyword evidence="3" id="KW-0548">Nucleotidyltransferase</keyword>
<gene>
    <name evidence="3" type="primary">dnaX</name>
    <name evidence="6" type="ORF">A2782_00425</name>
</gene>
<feature type="region of interest" description="Disordered" evidence="4">
    <location>
        <begin position="378"/>
        <end position="457"/>
    </location>
</feature>
<name>A0A1G1UYL1_9BACT</name>
<comment type="subunit">
    <text evidence="3">DNA polymerase III contains a core (composed of alpha, epsilon and theta chains) that associates with a tau subunit. This core dimerizes to form the POLIII' complex. PolIII' associates with the gamma complex (composed of gamma, delta, delta', psi and chi chains) and with the beta chain to form the complete DNA polymerase III complex.</text>
</comment>
<reference evidence="6 7" key="1">
    <citation type="journal article" date="2016" name="Nat. Commun.">
        <title>Thousands of microbial genomes shed light on interconnected biogeochemical processes in an aquifer system.</title>
        <authorList>
            <person name="Anantharaman K."/>
            <person name="Brown C.T."/>
            <person name="Hug L.A."/>
            <person name="Sharon I."/>
            <person name="Castelle C.J."/>
            <person name="Probst A.J."/>
            <person name="Thomas B.C."/>
            <person name="Singh A."/>
            <person name="Wilkins M.J."/>
            <person name="Karaoz U."/>
            <person name="Brodie E.L."/>
            <person name="Williams K.H."/>
            <person name="Hubbard S.S."/>
            <person name="Banfield J.F."/>
        </authorList>
    </citation>
    <scope>NUCLEOTIDE SEQUENCE [LARGE SCALE GENOMIC DNA]</scope>
</reference>
<evidence type="ECO:0000259" key="5">
    <source>
        <dbReference type="SMART" id="SM00382"/>
    </source>
</evidence>
<dbReference type="Gene3D" id="3.40.50.300">
    <property type="entry name" value="P-loop containing nucleotide triphosphate hydrolases"/>
    <property type="match status" value="1"/>
</dbReference>
<dbReference type="GO" id="GO:0003887">
    <property type="term" value="F:DNA-directed DNA polymerase activity"/>
    <property type="evidence" value="ECO:0007669"/>
    <property type="project" value="UniProtKB-KW"/>
</dbReference>
<keyword evidence="3" id="KW-0547">Nucleotide-binding</keyword>
<dbReference type="InterPro" id="IPR050238">
    <property type="entry name" value="DNA_Rep/Repair_Clamp_Loader"/>
</dbReference>
<dbReference type="EC" id="2.7.7.7" evidence="3"/>
<dbReference type="PANTHER" id="PTHR11669:SF0">
    <property type="entry name" value="PROTEIN STICHEL-LIKE 2"/>
    <property type="match status" value="1"/>
</dbReference>
<sequence length="576" mass="62408">MTFYLKYRPQKIAELDLQKVRENLARILGSGNTPHAFLFSGPRGAGKTSAARIVAKAINCEHNNPSPITRHPSPIGDPCNECATCVAITNGSSLDVIEIDAASNRGVDDIRSLREGVKLATAGAKKKVYIIDEAHMLTNEASNALLKTLEEPPSHVVFILATTAPGKLLDTIRSRCTNIIFPKATDQEVVESLNKVVKGEKLKVEDGVLEDIAGHTDGSFREAHKILEQLSVGREKVGKDDTASLFSISTGFVDMLLNYLSAGDTKSALEEIGKVSAIGVDLKTYTSQLVGVLRQILLSEFAVASPGRTLQGWEGKVGAKDLGGVERVRQAIELFSEAFRQLPSAVIPTLPLELAIVKWSQSRAGSQPIHLLGNSASAEGKEEKGALPIHSSDNSDPASGGTGSRGFRAVKSGDSIPLEPTLDKSELHSSTTPPLSGKRVGTKEEEKQGNKIASQQVDDKELEEKWKLVMKEVKPKNHSIEALLRATKPSSFDGKILMLEVFYQFHKDKIEKDPYRTLVEEAATQVLGAPVKLACFLAQQKRRAADISNIAETIEEDIVRAAEDIFGVKSEEQLPN</sequence>
<dbReference type="Pfam" id="PF13177">
    <property type="entry name" value="DNA_pol3_delta2"/>
    <property type="match status" value="1"/>
</dbReference>
<dbReference type="SMART" id="SM00382">
    <property type="entry name" value="AAA"/>
    <property type="match status" value="1"/>
</dbReference>
<dbReference type="InterPro" id="IPR008921">
    <property type="entry name" value="DNA_pol3_clamp-load_cplx_C"/>
</dbReference>
<dbReference type="EMBL" id="MHBW01000030">
    <property type="protein sequence ID" value="OGY08229.1"/>
    <property type="molecule type" value="Genomic_DNA"/>
</dbReference>
<accession>A0A1G1UYL1</accession>
<keyword evidence="1 3" id="KW-0239">DNA-directed DNA polymerase</keyword>
<evidence type="ECO:0000256" key="2">
    <source>
        <dbReference type="ARBA" id="ARBA00049244"/>
    </source>
</evidence>
<protein>
    <recommendedName>
        <fullName evidence="3">DNA polymerase III subunit gamma/tau</fullName>
        <ecNumber evidence="3">2.7.7.7</ecNumber>
    </recommendedName>
</protein>
<feature type="domain" description="AAA+ ATPase" evidence="5">
    <location>
        <begin position="33"/>
        <end position="185"/>
    </location>
</feature>
<evidence type="ECO:0000313" key="7">
    <source>
        <dbReference type="Proteomes" id="UP000177967"/>
    </source>
</evidence>
<keyword evidence="3" id="KW-0808">Transferase</keyword>
<dbReference type="InterPro" id="IPR048448">
    <property type="entry name" value="DnaX-like_C"/>
</dbReference>
<dbReference type="GO" id="GO:0006261">
    <property type="term" value="P:DNA-templated DNA replication"/>
    <property type="evidence" value="ECO:0007669"/>
    <property type="project" value="TreeGrafter"/>
</dbReference>
<evidence type="ECO:0000256" key="4">
    <source>
        <dbReference type="SAM" id="MobiDB-lite"/>
    </source>
</evidence>
<organism evidence="6 7">
    <name type="scientific">Candidatus Blackburnbacteria bacterium RIFCSPHIGHO2_01_FULL_43_15b</name>
    <dbReference type="NCBI Taxonomy" id="1797513"/>
    <lineage>
        <taxon>Bacteria</taxon>
        <taxon>Candidatus Blackburniibacteriota</taxon>
    </lineage>
</organism>
<comment type="caution">
    <text evidence="6">The sequence shown here is derived from an EMBL/GenBank/DDBJ whole genome shotgun (WGS) entry which is preliminary data.</text>
</comment>
<dbReference type="Gene3D" id="3.30.300.180">
    <property type="match status" value="1"/>
</dbReference>
<dbReference type="SUPFAM" id="SSF48019">
    <property type="entry name" value="post-AAA+ oligomerization domain-like"/>
    <property type="match status" value="1"/>
</dbReference>
<dbReference type="InterPro" id="IPR012763">
    <property type="entry name" value="DNA_pol_III_sug/sutau_N"/>
</dbReference>
<keyword evidence="3" id="KW-0235">DNA replication</keyword>
<dbReference type="PANTHER" id="PTHR11669">
    <property type="entry name" value="REPLICATION FACTOR C / DNA POLYMERASE III GAMMA-TAU SUBUNIT"/>
    <property type="match status" value="1"/>
</dbReference>
<dbReference type="GO" id="GO:0009360">
    <property type="term" value="C:DNA polymerase III complex"/>
    <property type="evidence" value="ECO:0007669"/>
    <property type="project" value="InterPro"/>
</dbReference>
<evidence type="ECO:0000256" key="3">
    <source>
        <dbReference type="RuleBase" id="RU364063"/>
    </source>
</evidence>
<evidence type="ECO:0000313" key="6">
    <source>
        <dbReference type="EMBL" id="OGY08229.1"/>
    </source>
</evidence>
<dbReference type="InterPro" id="IPR003593">
    <property type="entry name" value="AAA+_ATPase"/>
</dbReference>
<dbReference type="Pfam" id="PF20964">
    <property type="entry name" value="DnaX_C"/>
    <property type="match status" value="1"/>
</dbReference>
<comment type="catalytic activity">
    <reaction evidence="2 3">
        <text>DNA(n) + a 2'-deoxyribonucleoside 5'-triphosphate = DNA(n+1) + diphosphate</text>
        <dbReference type="Rhea" id="RHEA:22508"/>
        <dbReference type="Rhea" id="RHEA-COMP:17339"/>
        <dbReference type="Rhea" id="RHEA-COMP:17340"/>
        <dbReference type="ChEBI" id="CHEBI:33019"/>
        <dbReference type="ChEBI" id="CHEBI:61560"/>
        <dbReference type="ChEBI" id="CHEBI:173112"/>
        <dbReference type="EC" id="2.7.7.7"/>
    </reaction>
</comment>
<comment type="similarity">
    <text evidence="3">Belongs to the DnaX/STICHEL family.</text>
</comment>
<dbReference type="Gene3D" id="1.10.8.60">
    <property type="match status" value="1"/>
</dbReference>
<dbReference type="GO" id="GO:0003677">
    <property type="term" value="F:DNA binding"/>
    <property type="evidence" value="ECO:0007669"/>
    <property type="project" value="InterPro"/>
</dbReference>
<dbReference type="CDD" id="cd00009">
    <property type="entry name" value="AAA"/>
    <property type="match status" value="1"/>
</dbReference>
<dbReference type="SUPFAM" id="SSF52540">
    <property type="entry name" value="P-loop containing nucleoside triphosphate hydrolases"/>
    <property type="match status" value="1"/>
</dbReference>
<dbReference type="STRING" id="1797513.A2782_00425"/>
<dbReference type="NCBIfam" id="TIGR02397">
    <property type="entry name" value="dnaX_nterm"/>
    <property type="match status" value="1"/>
</dbReference>
<dbReference type="InterPro" id="IPR027417">
    <property type="entry name" value="P-loop_NTPase"/>
</dbReference>
<dbReference type="InterPro" id="IPR038454">
    <property type="entry name" value="DnaA_N_sf"/>
</dbReference>
<dbReference type="GO" id="GO:0005524">
    <property type="term" value="F:ATP binding"/>
    <property type="evidence" value="ECO:0007669"/>
    <property type="project" value="UniProtKB-KW"/>
</dbReference>
<keyword evidence="3" id="KW-0067">ATP-binding</keyword>
<dbReference type="Proteomes" id="UP000177967">
    <property type="component" value="Unassembled WGS sequence"/>
</dbReference>
<evidence type="ECO:0000256" key="1">
    <source>
        <dbReference type="ARBA" id="ARBA00022932"/>
    </source>
</evidence>